<evidence type="ECO:0000256" key="2">
    <source>
        <dbReference type="ARBA" id="ARBA00022771"/>
    </source>
</evidence>
<dbReference type="EMBL" id="PCRQ01000022">
    <property type="protein sequence ID" value="PIP24370.1"/>
    <property type="molecule type" value="Genomic_DNA"/>
</dbReference>
<dbReference type="GO" id="GO:0008270">
    <property type="term" value="F:zinc ion binding"/>
    <property type="evidence" value="ECO:0007669"/>
    <property type="project" value="UniProtKB-KW"/>
</dbReference>
<name>A0A2G9YYQ7_9BACT</name>
<evidence type="ECO:0000256" key="3">
    <source>
        <dbReference type="ARBA" id="ARBA00022833"/>
    </source>
</evidence>
<feature type="zinc finger region" description="dksA C4-type" evidence="4">
    <location>
        <begin position="74"/>
        <end position="98"/>
    </location>
</feature>
<protein>
    <recommendedName>
        <fullName evidence="5">Zinc finger DksA/TraR C4-type domain-containing protein</fullName>
    </recommendedName>
</protein>
<reference evidence="6 7" key="1">
    <citation type="submission" date="2017-09" db="EMBL/GenBank/DDBJ databases">
        <title>Depth-based differentiation of microbial function through sediment-hosted aquifers and enrichment of novel symbionts in the deep terrestrial subsurface.</title>
        <authorList>
            <person name="Probst A.J."/>
            <person name="Ladd B."/>
            <person name="Jarett J.K."/>
            <person name="Geller-Mcgrath D.E."/>
            <person name="Sieber C.M."/>
            <person name="Emerson J.B."/>
            <person name="Anantharaman K."/>
            <person name="Thomas B.C."/>
            <person name="Malmstrom R."/>
            <person name="Stieglmeier M."/>
            <person name="Klingl A."/>
            <person name="Woyke T."/>
            <person name="Ryan C.M."/>
            <person name="Banfield J.F."/>
        </authorList>
    </citation>
    <scope>NUCLEOTIDE SEQUENCE [LARGE SCALE GENOMIC DNA]</scope>
    <source>
        <strain evidence="6">CG23_combo_of_CG06-09_8_20_14_all_37_18</strain>
    </source>
</reference>
<accession>A0A2G9YYQ7</accession>
<dbReference type="AlphaFoldDB" id="A0A2G9YYQ7"/>
<dbReference type="SUPFAM" id="SSF57716">
    <property type="entry name" value="Glucocorticoid receptor-like (DNA-binding domain)"/>
    <property type="match status" value="1"/>
</dbReference>
<dbReference type="Pfam" id="PF01258">
    <property type="entry name" value="zf-dskA_traR"/>
    <property type="match status" value="1"/>
</dbReference>
<evidence type="ECO:0000256" key="1">
    <source>
        <dbReference type="ARBA" id="ARBA00022723"/>
    </source>
</evidence>
<dbReference type="InterPro" id="IPR000962">
    <property type="entry name" value="Znf_DskA_TraR"/>
</dbReference>
<keyword evidence="2" id="KW-0863">Zinc-finger</keyword>
<dbReference type="Proteomes" id="UP000229952">
    <property type="component" value="Unassembled WGS sequence"/>
</dbReference>
<sequence>MISEKTLSSNRKHLEDNIARLERELDKHPSVKVNKDNDFNQNQLAIYNHEASKAMLADCKVALERMNMGIYERCAKCGKDISEDRLIAQPQASHCRPCQEEIGLHVR</sequence>
<comment type="caution">
    <text evidence="6">The sequence shown here is derived from an EMBL/GenBank/DDBJ whole genome shotgun (WGS) entry which is preliminary data.</text>
</comment>
<dbReference type="Gene3D" id="1.20.120.910">
    <property type="entry name" value="DksA, coiled-coil domain"/>
    <property type="match status" value="1"/>
</dbReference>
<evidence type="ECO:0000256" key="4">
    <source>
        <dbReference type="PROSITE-ProRule" id="PRU00510"/>
    </source>
</evidence>
<evidence type="ECO:0000259" key="5">
    <source>
        <dbReference type="Pfam" id="PF01258"/>
    </source>
</evidence>
<gene>
    <name evidence="6" type="ORF">COX35_01030</name>
</gene>
<organism evidence="6 7">
    <name type="scientific">Candidatus Nealsonbacteria bacterium CG23_combo_of_CG06-09_8_20_14_all_37_18</name>
    <dbReference type="NCBI Taxonomy" id="1974720"/>
    <lineage>
        <taxon>Bacteria</taxon>
        <taxon>Candidatus Nealsoniibacteriota</taxon>
    </lineage>
</organism>
<keyword evidence="1" id="KW-0479">Metal-binding</keyword>
<proteinExistence type="predicted"/>
<keyword evidence="3" id="KW-0862">Zinc</keyword>
<feature type="domain" description="Zinc finger DksA/TraR C4-type" evidence="5">
    <location>
        <begin position="69"/>
        <end position="101"/>
    </location>
</feature>
<evidence type="ECO:0000313" key="7">
    <source>
        <dbReference type="Proteomes" id="UP000229952"/>
    </source>
</evidence>
<dbReference type="PROSITE" id="PS51128">
    <property type="entry name" value="ZF_DKSA_2"/>
    <property type="match status" value="1"/>
</dbReference>
<evidence type="ECO:0000313" key="6">
    <source>
        <dbReference type="EMBL" id="PIP24370.1"/>
    </source>
</evidence>